<organism evidence="6 7">
    <name type="scientific">Thermanaerothrix daxensis</name>
    <dbReference type="NCBI Taxonomy" id="869279"/>
    <lineage>
        <taxon>Bacteria</taxon>
        <taxon>Bacillati</taxon>
        <taxon>Chloroflexota</taxon>
        <taxon>Anaerolineae</taxon>
        <taxon>Anaerolineales</taxon>
        <taxon>Anaerolineaceae</taxon>
        <taxon>Thermanaerothrix</taxon>
    </lineage>
</organism>
<evidence type="ECO:0000313" key="6">
    <source>
        <dbReference type="EMBL" id="KPL84767.1"/>
    </source>
</evidence>
<dbReference type="PANTHER" id="PTHR34653:SF1">
    <property type="entry name" value="FLAGELLAR HOOK-BASAL BODY COMPLEX PROTEIN FLIE"/>
    <property type="match status" value="1"/>
</dbReference>
<keyword evidence="7" id="KW-1185">Reference proteome</keyword>
<keyword evidence="3 4" id="KW-0975">Bacterial flagellum</keyword>
<evidence type="ECO:0000256" key="4">
    <source>
        <dbReference type="HAMAP-Rule" id="MF_00724"/>
    </source>
</evidence>
<dbReference type="NCBIfam" id="TIGR00205">
    <property type="entry name" value="fliE"/>
    <property type="match status" value="1"/>
</dbReference>
<comment type="similarity">
    <text evidence="2 4">Belongs to the FliE family.</text>
</comment>
<name>A0A0P6XYC9_9CHLR</name>
<dbReference type="Proteomes" id="UP000050544">
    <property type="component" value="Unassembled WGS sequence"/>
</dbReference>
<dbReference type="GO" id="GO:0005198">
    <property type="term" value="F:structural molecule activity"/>
    <property type="evidence" value="ECO:0007669"/>
    <property type="project" value="UniProtKB-UniRule"/>
</dbReference>
<dbReference type="EMBL" id="LGKO01000002">
    <property type="protein sequence ID" value="KPL84767.1"/>
    <property type="molecule type" value="Genomic_DNA"/>
</dbReference>
<evidence type="ECO:0000256" key="5">
    <source>
        <dbReference type="NCBIfam" id="TIGR00205"/>
    </source>
</evidence>
<dbReference type="Pfam" id="PF02049">
    <property type="entry name" value="FliE"/>
    <property type="match status" value="1"/>
</dbReference>
<protein>
    <recommendedName>
        <fullName evidence="4 5">Flagellar hook-basal body complex protein FliE</fullName>
    </recommendedName>
</protein>
<dbReference type="InterPro" id="IPR001624">
    <property type="entry name" value="FliE"/>
</dbReference>
<proteinExistence type="inferred from homology"/>
<comment type="caution">
    <text evidence="6">The sequence shown here is derived from an EMBL/GenBank/DDBJ whole genome shotgun (WGS) entry which is preliminary data.</text>
</comment>
<reference evidence="6 7" key="1">
    <citation type="submission" date="2015-07" db="EMBL/GenBank/DDBJ databases">
        <title>Whole genome sequence of Thermanaerothrix daxensis DSM 23592.</title>
        <authorList>
            <person name="Hemp J."/>
            <person name="Ward L.M."/>
            <person name="Pace L.A."/>
            <person name="Fischer W.W."/>
        </authorList>
    </citation>
    <scope>NUCLEOTIDE SEQUENCE [LARGE SCALE GENOMIC DNA]</scope>
    <source>
        <strain evidence="6 7">GNS-1</strain>
    </source>
</reference>
<dbReference type="PANTHER" id="PTHR34653">
    <property type="match status" value="1"/>
</dbReference>
<dbReference type="GO" id="GO:0071973">
    <property type="term" value="P:bacterial-type flagellum-dependent cell motility"/>
    <property type="evidence" value="ECO:0007669"/>
    <property type="project" value="InterPro"/>
</dbReference>
<gene>
    <name evidence="4" type="primary">fliE</name>
    <name evidence="6" type="ORF">SE15_02740</name>
</gene>
<dbReference type="GO" id="GO:0003774">
    <property type="term" value="F:cytoskeletal motor activity"/>
    <property type="evidence" value="ECO:0007669"/>
    <property type="project" value="InterPro"/>
</dbReference>
<sequence>MGTQSPLSSASAERKQATEGVGKSFAEVLNALSRSENQSNALIQQLAAGEDVEIHQVMMAVEETDINFRIAMAIRDRLVDAYREVMRMSV</sequence>
<dbReference type="GO" id="GO:0009425">
    <property type="term" value="C:bacterial-type flagellum basal body"/>
    <property type="evidence" value="ECO:0007669"/>
    <property type="project" value="UniProtKB-SubCell"/>
</dbReference>
<dbReference type="HAMAP" id="MF_00724">
    <property type="entry name" value="FliE"/>
    <property type="match status" value="1"/>
</dbReference>
<accession>A0A0P6XYC9</accession>
<dbReference type="AlphaFoldDB" id="A0A0P6XYC9"/>
<dbReference type="STRING" id="869279.SE15_02740"/>
<evidence type="ECO:0000256" key="3">
    <source>
        <dbReference type="ARBA" id="ARBA00023143"/>
    </source>
</evidence>
<evidence type="ECO:0000256" key="1">
    <source>
        <dbReference type="ARBA" id="ARBA00004117"/>
    </source>
</evidence>
<comment type="subcellular location">
    <subcellularLocation>
        <location evidence="1 4">Bacterial flagellum basal body</location>
    </subcellularLocation>
</comment>
<evidence type="ECO:0000313" key="7">
    <source>
        <dbReference type="Proteomes" id="UP000050544"/>
    </source>
</evidence>
<evidence type="ECO:0000256" key="2">
    <source>
        <dbReference type="ARBA" id="ARBA00009272"/>
    </source>
</evidence>